<dbReference type="RefSeq" id="WP_128692436.1">
    <property type="nucleotide sequence ID" value="NZ_LHQS01000001.1"/>
</dbReference>
<accession>A0A498H498</accession>
<sequence length="223" mass="25999">MLEVPFDLKKVKGVLFDCYDTLIDIKTDEGSTRTYEVLSNWLIYQGVRITPDRLRDTYKQRVREQMEASWERYPDVRVEEAFASICAEHAIWKIDEKQLGVQLARSFRAASLRRLHAHIKSHRLLDTFQDLPRGVVSNGQRVFSELEMRALGFYDRFDFVIFSSDVGCKKPNPRIFIMALDRMNLAPEDALFIGDSYENDVVAPMKIGMQALFIDEAWRYFGL</sequence>
<gene>
    <name evidence="6" type="ORF">ABH15_00605</name>
</gene>
<comment type="similarity">
    <text evidence="2">Belongs to the HAD-like hydrolase superfamily.</text>
</comment>
<keyword evidence="3" id="KW-0479">Metal-binding</keyword>
<organism evidence="6 7">
    <name type="scientific">Methanoculleus taiwanensis</name>
    <dbReference type="NCBI Taxonomy" id="1550565"/>
    <lineage>
        <taxon>Archaea</taxon>
        <taxon>Methanobacteriati</taxon>
        <taxon>Methanobacteriota</taxon>
        <taxon>Stenosarchaea group</taxon>
        <taxon>Methanomicrobia</taxon>
        <taxon>Methanomicrobiales</taxon>
        <taxon>Methanomicrobiaceae</taxon>
        <taxon>Methanoculleus</taxon>
    </lineage>
</organism>
<dbReference type="SFLD" id="SFLDS00003">
    <property type="entry name" value="Haloacid_Dehalogenase"/>
    <property type="match status" value="1"/>
</dbReference>
<dbReference type="Gene3D" id="3.40.50.1000">
    <property type="entry name" value="HAD superfamily/HAD-like"/>
    <property type="match status" value="1"/>
</dbReference>
<evidence type="ECO:0000256" key="2">
    <source>
        <dbReference type="ARBA" id="ARBA00007958"/>
    </source>
</evidence>
<dbReference type="InterPro" id="IPR036412">
    <property type="entry name" value="HAD-like_sf"/>
</dbReference>
<dbReference type="NCBIfam" id="TIGR01549">
    <property type="entry name" value="HAD-SF-IA-v1"/>
    <property type="match status" value="1"/>
</dbReference>
<evidence type="ECO:0000256" key="4">
    <source>
        <dbReference type="ARBA" id="ARBA00022801"/>
    </source>
</evidence>
<dbReference type="NCBIfam" id="TIGR01509">
    <property type="entry name" value="HAD-SF-IA-v3"/>
    <property type="match status" value="1"/>
</dbReference>
<dbReference type="InterPro" id="IPR006439">
    <property type="entry name" value="HAD-SF_hydro_IA"/>
</dbReference>
<proteinExistence type="inferred from homology"/>
<dbReference type="Pfam" id="PF00702">
    <property type="entry name" value="Hydrolase"/>
    <property type="match status" value="1"/>
</dbReference>
<evidence type="ECO:0000256" key="3">
    <source>
        <dbReference type="ARBA" id="ARBA00022723"/>
    </source>
</evidence>
<keyword evidence="7" id="KW-1185">Reference proteome</keyword>
<protein>
    <submittedName>
        <fullName evidence="6">HAD family hydrolase</fullName>
    </submittedName>
</protein>
<dbReference type="SUPFAM" id="SSF56784">
    <property type="entry name" value="HAD-like"/>
    <property type="match status" value="1"/>
</dbReference>
<evidence type="ECO:0000313" key="6">
    <source>
        <dbReference type="EMBL" id="RXE56716.1"/>
    </source>
</evidence>
<reference evidence="6 7" key="1">
    <citation type="journal article" date="2015" name="Int. J. Syst. Evol. Microbiol.">
        <title>Methanoculleus taiwanensis sp. nov., a methanogen isolated from deep marine sediment at the deformation front area near Taiwan.</title>
        <authorList>
            <person name="Weng C.Y."/>
            <person name="Chen S.C."/>
            <person name="Lai M.C."/>
            <person name="Wu S.Y."/>
            <person name="Lin S."/>
            <person name="Yang T.F."/>
            <person name="Chen P.C."/>
        </authorList>
    </citation>
    <scope>NUCLEOTIDE SEQUENCE [LARGE SCALE GENOMIC DNA]</scope>
    <source>
        <strain evidence="6 7">CYW4</strain>
    </source>
</reference>
<dbReference type="PANTHER" id="PTHR46470:SF2">
    <property type="entry name" value="GLYCERALDEHYDE 3-PHOSPHATE PHOSPHATASE"/>
    <property type="match status" value="1"/>
</dbReference>
<comment type="caution">
    <text evidence="6">The sequence shown here is derived from an EMBL/GenBank/DDBJ whole genome shotgun (WGS) entry which is preliminary data.</text>
</comment>
<dbReference type="InterPro" id="IPR023214">
    <property type="entry name" value="HAD_sf"/>
</dbReference>
<keyword evidence="4 6" id="KW-0378">Hydrolase</keyword>
<dbReference type="GO" id="GO:0016791">
    <property type="term" value="F:phosphatase activity"/>
    <property type="evidence" value="ECO:0007669"/>
    <property type="project" value="TreeGrafter"/>
</dbReference>
<dbReference type="EMBL" id="LHQS01000001">
    <property type="protein sequence ID" value="RXE56716.1"/>
    <property type="molecule type" value="Genomic_DNA"/>
</dbReference>
<comment type="cofactor">
    <cofactor evidence="1">
        <name>Mg(2+)</name>
        <dbReference type="ChEBI" id="CHEBI:18420"/>
    </cofactor>
</comment>
<evidence type="ECO:0000256" key="5">
    <source>
        <dbReference type="ARBA" id="ARBA00022842"/>
    </source>
</evidence>
<dbReference type="PANTHER" id="PTHR46470">
    <property type="entry name" value="N-ACYLNEURAMINATE-9-PHOSPHATASE"/>
    <property type="match status" value="1"/>
</dbReference>
<name>A0A498H498_9EURY</name>
<dbReference type="GO" id="GO:0046872">
    <property type="term" value="F:metal ion binding"/>
    <property type="evidence" value="ECO:0007669"/>
    <property type="project" value="UniProtKB-KW"/>
</dbReference>
<dbReference type="InterPro" id="IPR051400">
    <property type="entry name" value="HAD-like_hydrolase"/>
</dbReference>
<dbReference type="SFLD" id="SFLDG01129">
    <property type="entry name" value="C1.5:_HAD__Beta-PGM__Phosphata"/>
    <property type="match status" value="1"/>
</dbReference>
<dbReference type="GO" id="GO:0044281">
    <property type="term" value="P:small molecule metabolic process"/>
    <property type="evidence" value="ECO:0007669"/>
    <property type="project" value="UniProtKB-ARBA"/>
</dbReference>
<keyword evidence="5" id="KW-0460">Magnesium</keyword>
<dbReference type="AlphaFoldDB" id="A0A498H498"/>
<evidence type="ECO:0000313" key="7">
    <source>
        <dbReference type="Proteomes" id="UP000290932"/>
    </source>
</evidence>
<dbReference type="Proteomes" id="UP000290932">
    <property type="component" value="Unassembled WGS sequence"/>
</dbReference>
<evidence type="ECO:0000256" key="1">
    <source>
        <dbReference type="ARBA" id="ARBA00001946"/>
    </source>
</evidence>
<dbReference type="Gene3D" id="1.20.120.1600">
    <property type="match status" value="1"/>
</dbReference>
<dbReference type="OrthoDB" id="27736at2157"/>